<dbReference type="AlphaFoldDB" id="A0A378NUE1"/>
<dbReference type="RefSeq" id="WP_115151819.1">
    <property type="nucleotide sequence ID" value="NZ_UGPP01000001.1"/>
</dbReference>
<gene>
    <name evidence="1" type="ORF">NCTC10571_01653</name>
</gene>
<proteinExistence type="predicted"/>
<dbReference type="EMBL" id="UGPP01000001">
    <property type="protein sequence ID" value="STY71497.1"/>
    <property type="molecule type" value="Genomic_DNA"/>
</dbReference>
<dbReference type="Proteomes" id="UP000255234">
    <property type="component" value="Unassembled WGS sequence"/>
</dbReference>
<evidence type="ECO:0000313" key="2">
    <source>
        <dbReference type="Proteomes" id="UP000255234"/>
    </source>
</evidence>
<sequence>MRKEGINPLTNDGQYADTTYKKAVEKRSRENFFYAFCRRAFRRANVELMKRLHIKILRIDFWDMETDNKKVMKVGKYE</sequence>
<organism evidence="1 2">
    <name type="scientific">Megamonas hypermegale</name>
    <dbReference type="NCBI Taxonomy" id="158847"/>
    <lineage>
        <taxon>Bacteria</taxon>
        <taxon>Bacillati</taxon>
        <taxon>Bacillota</taxon>
        <taxon>Negativicutes</taxon>
        <taxon>Selenomonadales</taxon>
        <taxon>Selenomonadaceae</taxon>
        <taxon>Megamonas</taxon>
    </lineage>
</organism>
<accession>A0A378NUE1</accession>
<protein>
    <submittedName>
        <fullName evidence="1">Uncharacterized protein</fullName>
    </submittedName>
</protein>
<name>A0A378NUE1_9FIRM</name>
<evidence type="ECO:0000313" key="1">
    <source>
        <dbReference type="EMBL" id="STY71497.1"/>
    </source>
</evidence>
<reference evidence="1 2" key="1">
    <citation type="submission" date="2018-06" db="EMBL/GenBank/DDBJ databases">
        <authorList>
            <consortium name="Pathogen Informatics"/>
            <person name="Doyle S."/>
        </authorList>
    </citation>
    <scope>NUCLEOTIDE SEQUENCE [LARGE SCALE GENOMIC DNA]</scope>
    <source>
        <strain evidence="1 2">NCTC10571</strain>
    </source>
</reference>